<dbReference type="InterPro" id="IPR011989">
    <property type="entry name" value="ARM-like"/>
</dbReference>
<organism evidence="2 3">
    <name type="scientific">Albula goreensis</name>
    <dbReference type="NCBI Taxonomy" id="1534307"/>
    <lineage>
        <taxon>Eukaryota</taxon>
        <taxon>Metazoa</taxon>
        <taxon>Chordata</taxon>
        <taxon>Craniata</taxon>
        <taxon>Vertebrata</taxon>
        <taxon>Euteleostomi</taxon>
        <taxon>Actinopterygii</taxon>
        <taxon>Neopterygii</taxon>
        <taxon>Teleostei</taxon>
        <taxon>Albuliformes</taxon>
        <taxon>Albulidae</taxon>
        <taxon>Albula</taxon>
    </lineage>
</organism>
<dbReference type="Gene3D" id="1.25.10.10">
    <property type="entry name" value="Leucine-rich Repeat Variant"/>
    <property type="match status" value="2"/>
</dbReference>
<reference evidence="2" key="1">
    <citation type="submission" date="2021-01" db="EMBL/GenBank/DDBJ databases">
        <authorList>
            <person name="Zahm M."/>
            <person name="Roques C."/>
            <person name="Cabau C."/>
            <person name="Klopp C."/>
            <person name="Donnadieu C."/>
            <person name="Jouanno E."/>
            <person name="Lampietro C."/>
            <person name="Louis A."/>
            <person name="Herpin A."/>
            <person name="Echchiki A."/>
            <person name="Berthelot C."/>
            <person name="Parey E."/>
            <person name="Roest-Crollius H."/>
            <person name="Braasch I."/>
            <person name="Postlethwait J."/>
            <person name="Bobe J."/>
            <person name="Montfort J."/>
            <person name="Bouchez O."/>
            <person name="Begum T."/>
            <person name="Mejri S."/>
            <person name="Adams A."/>
            <person name="Chen W.-J."/>
            <person name="Guiguen Y."/>
        </authorList>
    </citation>
    <scope>NUCLEOTIDE SEQUENCE</scope>
    <source>
        <tissue evidence="2">Blood</tissue>
    </source>
</reference>
<evidence type="ECO:0000313" key="3">
    <source>
        <dbReference type="Proteomes" id="UP000829720"/>
    </source>
</evidence>
<dbReference type="EMBL" id="JAERUA010000009">
    <property type="protein sequence ID" value="KAI1895599.1"/>
    <property type="molecule type" value="Genomic_DNA"/>
</dbReference>
<comment type="caution">
    <text evidence="2">The sequence shown here is derived from an EMBL/GenBank/DDBJ whole genome shotgun (WGS) entry which is preliminary data.</text>
</comment>
<feature type="region of interest" description="Disordered" evidence="1">
    <location>
        <begin position="300"/>
        <end position="345"/>
    </location>
</feature>
<accession>A0A8T3DDQ0</accession>
<keyword evidence="3" id="KW-1185">Reference proteome</keyword>
<evidence type="ECO:0000313" key="2">
    <source>
        <dbReference type="EMBL" id="KAI1895599.1"/>
    </source>
</evidence>
<dbReference type="PANTHER" id="PTHR12697:SF20">
    <property type="entry name" value="HEAT REPEAT-CONTAINING PROTEIN 4"/>
    <property type="match status" value="1"/>
</dbReference>
<sequence length="848" mass="94659">MDLLLSQNFMVKVDDLQNVKQDQVFWQLLHSTTRILNNFSQDVVWKRAAATIPYSQTDFRWLFCNLGPLGPNGGKQKGRRRGNLKALPCLPLPPPDPCCHGVREIPANALVPLPPRSLLPAAQSSIIFPSQRGALQDTGNKGDQSSCMDECLPKKPERTMPQLIPQQCRIKSRVQSGLKGFSTSCIREELTCQDFCRDQDLLKKVQLGSQAKATLPTGHRQVFLTQCPTSGMAEDKLSFSCLPAVHTNEPKESKLTVNSVTLQCTTTPLHPKVGLDPDTGSHVHQTKSSLQQLLLTAMDPREQREKPHREKPRPPTGFASGMSPSGYSRTAAGSSQNMATRSLRHLPSCRPDPELSLLCYAVESWIRSRRIKTSWQSSSTEGLKTALRDLHHQVRLGAIATCALRAVNRPRNEQNNAKSVQYGVVQNIHPVLQELQPLLLCALGDQHVQVQIAAAVCQYAMGSPNPHTREILLSTLHQGVDTDSWVAAQCLAMEGETSLPVIQRLLTQLFGSEIQRDKEQATTLLASISCETALVRSLLAEELNCANWRNRVLACKTIGRLKSPVNKDLVNKLTQLMWKDWHSEARQAAARALEEVGQGRQLHNELRVKLEDAPSLLRVEALALLAQLRIMTAKLLPSFLGCFKDSFMAVRKQACETASVLFTKSEMIVDRLIQLMVDDPVCEVKVAAITALGKIGCLTPTLQKLLLLAMHHEEEPEVRIAACKAIRILGVNTPELQHLLQRRLLLEMHPEVHRHIEDLMKSYGFSLQADKNIAHKIKQQVQELCTKRIITEKVLLLEKLIESQEQQRRFLGHSPPPDTPPLALCQLLQDHYRCDYPSQSLKVSVLNV</sequence>
<feature type="compositionally biased region" description="Polar residues" evidence="1">
    <location>
        <begin position="322"/>
        <end position="340"/>
    </location>
</feature>
<gene>
    <name evidence="2" type="ORF">AGOR_G00107900</name>
</gene>
<protein>
    <submittedName>
        <fullName evidence="2">Uncharacterized protein</fullName>
    </submittedName>
</protein>
<dbReference type="Pfam" id="PF13646">
    <property type="entry name" value="HEAT_2"/>
    <property type="match status" value="1"/>
</dbReference>
<dbReference type="OrthoDB" id="5980716at2759"/>
<dbReference type="InterPro" id="IPR016024">
    <property type="entry name" value="ARM-type_fold"/>
</dbReference>
<dbReference type="AlphaFoldDB" id="A0A8T3DDQ0"/>
<dbReference type="SUPFAM" id="SSF48371">
    <property type="entry name" value="ARM repeat"/>
    <property type="match status" value="1"/>
</dbReference>
<dbReference type="PANTHER" id="PTHR12697">
    <property type="entry name" value="PBS LYASE HEAT-LIKE PROTEIN"/>
    <property type="match status" value="1"/>
</dbReference>
<dbReference type="GO" id="GO:0016491">
    <property type="term" value="F:oxidoreductase activity"/>
    <property type="evidence" value="ECO:0007669"/>
    <property type="project" value="TreeGrafter"/>
</dbReference>
<evidence type="ECO:0000256" key="1">
    <source>
        <dbReference type="SAM" id="MobiDB-lite"/>
    </source>
</evidence>
<proteinExistence type="predicted"/>
<dbReference type="Proteomes" id="UP000829720">
    <property type="component" value="Unassembled WGS sequence"/>
</dbReference>
<name>A0A8T3DDQ0_9TELE</name>